<comment type="cofactor">
    <cofactor evidence="10">
        <name>Mn(2+)</name>
        <dbReference type="ChEBI" id="CHEBI:29035"/>
    </cofactor>
    <text evidence="10">Binds 1 Mn(2+) ion per subunit.</text>
</comment>
<evidence type="ECO:0000259" key="11">
    <source>
        <dbReference type="PROSITE" id="PS51462"/>
    </source>
</evidence>
<gene>
    <name evidence="10" type="primary">idi</name>
    <name evidence="12" type="ORF">GO608_17030</name>
</gene>
<dbReference type="HAMAP" id="MF_00202">
    <property type="entry name" value="Idi"/>
    <property type="match status" value="1"/>
</dbReference>
<feature type="active site" evidence="10">
    <location>
        <position position="112"/>
    </location>
</feature>
<dbReference type="RefSeq" id="WP_169200219.1">
    <property type="nucleotide sequence ID" value="NZ_WTVH02000001.1"/>
</dbReference>
<dbReference type="EMBL" id="WTVH01000043">
    <property type="protein sequence ID" value="NMF95017.1"/>
    <property type="molecule type" value="Genomic_DNA"/>
</dbReference>
<keyword evidence="13" id="KW-1185">Reference proteome</keyword>
<evidence type="ECO:0000256" key="9">
    <source>
        <dbReference type="ARBA" id="ARBA00023235"/>
    </source>
</evidence>
<dbReference type="GO" id="GO:0004452">
    <property type="term" value="F:isopentenyl-diphosphate delta-isomerase activity"/>
    <property type="evidence" value="ECO:0007669"/>
    <property type="project" value="UniProtKB-EC"/>
</dbReference>
<comment type="catalytic activity">
    <reaction evidence="10">
        <text>isopentenyl diphosphate = dimethylallyl diphosphate</text>
        <dbReference type="Rhea" id="RHEA:23284"/>
        <dbReference type="ChEBI" id="CHEBI:57623"/>
        <dbReference type="ChEBI" id="CHEBI:128769"/>
        <dbReference type="EC" id="5.3.3.2"/>
    </reaction>
</comment>
<comment type="caution">
    <text evidence="12">The sequence shown here is derived from an EMBL/GenBank/DDBJ whole genome shotgun (WGS) entry which is preliminary data.</text>
</comment>
<comment type="subcellular location">
    <subcellularLocation>
        <location evidence="10">Cytoplasm</location>
    </subcellularLocation>
</comment>
<dbReference type="PIRSF" id="PIRSF018427">
    <property type="entry name" value="Isopntndiph_ism"/>
    <property type="match status" value="1"/>
</dbReference>
<proteinExistence type="inferred from homology"/>
<dbReference type="InterPro" id="IPR015797">
    <property type="entry name" value="NUDIX_hydrolase-like_dom_sf"/>
</dbReference>
<dbReference type="InterPro" id="IPR056375">
    <property type="entry name" value="Idi_bact"/>
</dbReference>
<feature type="domain" description="Nudix hydrolase" evidence="11">
    <location>
        <begin position="28"/>
        <end position="160"/>
    </location>
</feature>
<evidence type="ECO:0000313" key="13">
    <source>
        <dbReference type="Proteomes" id="UP000601990"/>
    </source>
</evidence>
<feature type="binding site" evidence="10">
    <location>
        <position position="85"/>
    </location>
    <ligand>
        <name>Mg(2+)</name>
        <dbReference type="ChEBI" id="CHEBI:18420"/>
    </ligand>
</feature>
<keyword evidence="6 10" id="KW-0460">Magnesium</keyword>
<feature type="binding site" evidence="10">
    <location>
        <position position="110"/>
    </location>
    <ligand>
        <name>Mn(2+)</name>
        <dbReference type="ChEBI" id="CHEBI:29035"/>
    </ligand>
</feature>
<feature type="binding site" evidence="10">
    <location>
        <position position="112"/>
    </location>
    <ligand>
        <name>Mn(2+)</name>
        <dbReference type="ChEBI" id="CHEBI:29035"/>
    </ligand>
</feature>
<evidence type="ECO:0000256" key="6">
    <source>
        <dbReference type="ARBA" id="ARBA00022842"/>
    </source>
</evidence>
<dbReference type="EC" id="5.3.3.2" evidence="3 10"/>
<keyword evidence="4 10" id="KW-0963">Cytoplasm</keyword>
<feature type="active site" evidence="10">
    <location>
        <position position="65"/>
    </location>
</feature>
<comment type="pathway">
    <text evidence="1 10">Isoprenoid biosynthesis; dimethylallyl diphosphate biosynthesis; dimethylallyl diphosphate from isopentenyl diphosphate: step 1/1.</text>
</comment>
<dbReference type="InterPro" id="IPR011876">
    <property type="entry name" value="IsopentenylPP_isomerase_typ1"/>
</dbReference>
<dbReference type="CDD" id="cd02885">
    <property type="entry name" value="NUDIX_IPP_Isomerase"/>
    <property type="match status" value="1"/>
</dbReference>
<dbReference type="SUPFAM" id="SSF55811">
    <property type="entry name" value="Nudix"/>
    <property type="match status" value="1"/>
</dbReference>
<dbReference type="Pfam" id="PF00293">
    <property type="entry name" value="NUDIX"/>
    <property type="match status" value="1"/>
</dbReference>
<evidence type="ECO:0000313" key="12">
    <source>
        <dbReference type="EMBL" id="NMF95017.1"/>
    </source>
</evidence>
<sequence length="189" mass="21409">MEDQVILVDEHDNKVGFAGKMAAHQRGALHRAISIFVFDSHGRLMLQRRAAAKYHSGGLWSNTCCSHPRPNEESADAARRRLREEMGVDCELKKAFSFVYRTKFGSGLIEHEFDHVFFGNHDDRPVLNPDEADDWKWVDLTELTVDVRKRPETYSFWLAACLDRVISCRSLNRAGAAAQKIGSTSTLMA</sequence>
<evidence type="ECO:0000256" key="10">
    <source>
        <dbReference type="HAMAP-Rule" id="MF_00202"/>
    </source>
</evidence>
<dbReference type="InterPro" id="IPR000086">
    <property type="entry name" value="NUDIX_hydrolase_dom"/>
</dbReference>
<evidence type="ECO:0000256" key="1">
    <source>
        <dbReference type="ARBA" id="ARBA00004826"/>
    </source>
</evidence>
<evidence type="ECO:0000256" key="5">
    <source>
        <dbReference type="ARBA" id="ARBA00022723"/>
    </source>
</evidence>
<keyword evidence="9 10" id="KW-0413">Isomerase</keyword>
<accession>A0ABX1N719</accession>
<comment type="function">
    <text evidence="10">Catalyzes the 1,3-allylic rearrangement of the homoallylic substrate isopentenyl (IPP) to its highly electrophilic allylic isomer, dimethylallyl diphosphate (DMAPP).</text>
</comment>
<evidence type="ECO:0000256" key="2">
    <source>
        <dbReference type="ARBA" id="ARBA00007579"/>
    </source>
</evidence>
<comment type="similarity">
    <text evidence="2 10">Belongs to the IPP isomerase type 1 family.</text>
</comment>
<dbReference type="PROSITE" id="PS51462">
    <property type="entry name" value="NUDIX"/>
    <property type="match status" value="1"/>
</dbReference>
<name>A0ABX1N719_9RHOO</name>
<dbReference type="PANTHER" id="PTHR10885:SF0">
    <property type="entry name" value="ISOPENTENYL-DIPHOSPHATE DELTA-ISOMERASE"/>
    <property type="match status" value="1"/>
</dbReference>
<dbReference type="PANTHER" id="PTHR10885">
    <property type="entry name" value="ISOPENTENYL-DIPHOSPHATE DELTA-ISOMERASE"/>
    <property type="match status" value="1"/>
</dbReference>
<dbReference type="NCBIfam" id="NF002995">
    <property type="entry name" value="PRK03759.1"/>
    <property type="match status" value="1"/>
</dbReference>
<keyword evidence="7 10" id="KW-0464">Manganese</keyword>
<evidence type="ECO:0000256" key="3">
    <source>
        <dbReference type="ARBA" id="ARBA00012057"/>
    </source>
</evidence>
<reference evidence="12" key="1">
    <citation type="submission" date="2019-12" db="EMBL/GenBank/DDBJ databases">
        <title>Comparative genomics gives insights into the taxonomy of the Azoarcus-Aromatoleum group and reveals separate origins of nif in the plant-associated Azoarcus and non-plant-associated Aromatoleum sub-groups.</title>
        <authorList>
            <person name="Lafos M."/>
            <person name="Maluk M."/>
            <person name="Batista M."/>
            <person name="Junghare M."/>
            <person name="Carmona M."/>
            <person name="Faoro H."/>
            <person name="Cruz L.M."/>
            <person name="Battistoni F."/>
            <person name="De Souza E."/>
            <person name="Pedrosa F."/>
            <person name="Chen W.-M."/>
            <person name="Poole P.S."/>
            <person name="Dixon R.A."/>
            <person name="James E.K."/>
        </authorList>
    </citation>
    <scope>NUCLEOTIDE SEQUENCE</scope>
    <source>
        <strain evidence="12">U120</strain>
    </source>
</reference>
<dbReference type="NCBIfam" id="TIGR02150">
    <property type="entry name" value="IPP_isom_1"/>
    <property type="match status" value="1"/>
</dbReference>
<protein>
    <recommendedName>
        <fullName evidence="3 10">Isopentenyl-diphosphate Delta-isomerase</fullName>
        <shortName evidence="10">IPP isomerase</shortName>
        <ecNumber evidence="3 10">5.3.3.2</ecNumber>
    </recommendedName>
    <alternativeName>
        <fullName evidence="10">IPP:DMAPP isomerase</fullName>
    </alternativeName>
    <alternativeName>
        <fullName evidence="10">Isopentenyl pyrophosphate isomerase</fullName>
    </alternativeName>
</protein>
<keyword evidence="8 10" id="KW-0414">Isoprene biosynthesis</keyword>
<evidence type="ECO:0000256" key="7">
    <source>
        <dbReference type="ARBA" id="ARBA00023211"/>
    </source>
</evidence>
<organism evidence="12 13">
    <name type="scientific">Aromatoleum buckelii</name>
    <dbReference type="NCBI Taxonomy" id="200254"/>
    <lineage>
        <taxon>Bacteria</taxon>
        <taxon>Pseudomonadati</taxon>
        <taxon>Pseudomonadota</taxon>
        <taxon>Betaproteobacteria</taxon>
        <taxon>Rhodocyclales</taxon>
        <taxon>Rhodocyclaceae</taxon>
        <taxon>Aromatoleum</taxon>
    </lineage>
</organism>
<dbReference type="Proteomes" id="UP000601990">
    <property type="component" value="Unassembled WGS sequence"/>
</dbReference>
<comment type="cofactor">
    <cofactor evidence="10">
        <name>Mg(2+)</name>
        <dbReference type="ChEBI" id="CHEBI:18420"/>
    </cofactor>
    <text evidence="10">Binds 1 Mg(2+) ion per subunit. The magnesium ion binds only when substrate is bound.</text>
</comment>
<dbReference type="Gene3D" id="3.90.79.10">
    <property type="entry name" value="Nucleoside Triphosphate Pyrophosphohydrolase"/>
    <property type="match status" value="1"/>
</dbReference>
<evidence type="ECO:0000256" key="8">
    <source>
        <dbReference type="ARBA" id="ARBA00023229"/>
    </source>
</evidence>
<feature type="binding site" evidence="10">
    <location>
        <position position="67"/>
    </location>
    <ligand>
        <name>Mn(2+)</name>
        <dbReference type="ChEBI" id="CHEBI:29035"/>
    </ligand>
</feature>
<feature type="binding site" evidence="10">
    <location>
        <position position="24"/>
    </location>
    <ligand>
        <name>Mn(2+)</name>
        <dbReference type="ChEBI" id="CHEBI:29035"/>
    </ligand>
</feature>
<feature type="binding site" evidence="10">
    <location>
        <position position="30"/>
    </location>
    <ligand>
        <name>Mn(2+)</name>
        <dbReference type="ChEBI" id="CHEBI:29035"/>
    </ligand>
</feature>
<evidence type="ECO:0000256" key="4">
    <source>
        <dbReference type="ARBA" id="ARBA00022490"/>
    </source>
</evidence>
<keyword evidence="5 10" id="KW-0479">Metal-binding</keyword>